<organism evidence="2 3">
    <name type="scientific">Neorhizobium galegae bv. officinalis</name>
    <dbReference type="NCBI Taxonomy" id="323656"/>
    <lineage>
        <taxon>Bacteria</taxon>
        <taxon>Pseudomonadati</taxon>
        <taxon>Pseudomonadota</taxon>
        <taxon>Alphaproteobacteria</taxon>
        <taxon>Hyphomicrobiales</taxon>
        <taxon>Rhizobiaceae</taxon>
        <taxon>Rhizobium/Agrobacterium group</taxon>
        <taxon>Neorhizobium</taxon>
    </lineage>
</organism>
<dbReference type="OrthoDB" id="1633386at2"/>
<dbReference type="Pfam" id="PF09356">
    <property type="entry name" value="Phage_BR0599"/>
    <property type="match status" value="1"/>
</dbReference>
<protein>
    <submittedName>
        <fullName evidence="2">Beta tubulin, autoregulation binding site</fullName>
    </submittedName>
</protein>
<evidence type="ECO:0000313" key="3">
    <source>
        <dbReference type="Proteomes" id="UP000046176"/>
    </source>
</evidence>
<reference evidence="2 3" key="1">
    <citation type="submission" date="2014-08" db="EMBL/GenBank/DDBJ databases">
        <authorList>
            <person name="Chen Y.-H."/>
        </authorList>
    </citation>
    <scope>NUCLEOTIDE SEQUENCE [LARGE SCALE GENOMIC DNA]</scope>
</reference>
<sequence length="291" mass="31174">MRTVPADLAEHLAQETTTTCHAWRVTRRDGAVLGFTEHDHDLTFDGTTFLAASGFSASEAEAATGLSAGADEVAGGFSNAAIREQDLATGRYDGARVGLFLVNWAAPDQHVLLNVREIGEVSRAGGQFRAELRSLAHRLSQPQGRVYNRRCDASLGDARCGVDLDLWRGEGAVIAVKDASRIVVSGLGSFASDFFRQGVLTFAGGVAVDVDAHEKSADGSVELTFWLPLEQPVATGHTFTVTAGCDKSFATCKRRFANHLNFRGFPHVPGADFAYSYADGERVHDGGPIFQ</sequence>
<gene>
    <name evidence="2" type="ORF">NGAL_HAMBI1145_46030</name>
</gene>
<dbReference type="EMBL" id="CCRH01000014">
    <property type="protein sequence ID" value="CDZ38906.1"/>
    <property type="molecule type" value="Genomic_DNA"/>
</dbReference>
<feature type="domain" description="Bacteriophage phiJL001 Gp84 C-terminal" evidence="1">
    <location>
        <begin position="194"/>
        <end position="272"/>
    </location>
</feature>
<dbReference type="NCBIfam" id="TIGR02218">
    <property type="entry name" value="phg_TIGR02218"/>
    <property type="match status" value="1"/>
</dbReference>
<dbReference type="RefSeq" id="WP_046668470.1">
    <property type="nucleotide sequence ID" value="NZ_CCRH01000014.1"/>
</dbReference>
<dbReference type="InterPro" id="IPR011928">
    <property type="entry name" value="Phage_phiJL001_Gp84"/>
</dbReference>
<name>A0A0T7FV73_NEOGA</name>
<evidence type="ECO:0000259" key="1">
    <source>
        <dbReference type="Pfam" id="PF09356"/>
    </source>
</evidence>
<evidence type="ECO:0000313" key="2">
    <source>
        <dbReference type="EMBL" id="CDZ38906.1"/>
    </source>
</evidence>
<proteinExistence type="predicted"/>
<dbReference type="Pfam" id="PF09931">
    <property type="entry name" value="Phage_phiJL001_Gp84_N"/>
    <property type="match status" value="1"/>
</dbReference>
<accession>A0A0T7FV73</accession>
<dbReference type="Proteomes" id="UP000046176">
    <property type="component" value="Unassembled WGS sequence"/>
</dbReference>
<dbReference type="AlphaFoldDB" id="A0A0T7FV73"/>
<dbReference type="InterPro" id="IPR018964">
    <property type="entry name" value="Phage_phiJL001_Gp84_C"/>
</dbReference>